<keyword evidence="3" id="KW-1185">Reference proteome</keyword>
<dbReference type="AlphaFoldDB" id="A0A1D2VD92"/>
<dbReference type="RefSeq" id="XP_020045787.1">
    <property type="nucleotide sequence ID" value="XM_020194964.1"/>
</dbReference>
<dbReference type="Proteomes" id="UP000095038">
    <property type="component" value="Unassembled WGS sequence"/>
</dbReference>
<sequence>MVFSMLKSSIEQFFLVNNNKKASAESEFEEICKNILILAARKTIQKKIKNGKIDEIDEKFFLNQIEAKLKDKDEADFLNFKKKLHTASRFNAVTAVETKEVPKNPKIEKSQANLQKTKKNSFKKNDLKKNDLKKNDSNKNNFKKNNSKKLRPSKYLQHCQTCDEFLFQDEIKAYLIEATNRFMRKSSIENLLQEDDGILFLSKSFSDKEKLKNRAKAKPKQKEAKNSGVKITLKINKASEGTAQDKITFKIDKVSENTI</sequence>
<evidence type="ECO:0000313" key="3">
    <source>
        <dbReference type="Proteomes" id="UP000095038"/>
    </source>
</evidence>
<dbReference type="InParanoid" id="A0A1D2VD92"/>
<organism evidence="2 3">
    <name type="scientific">Ascoidea rubescens DSM 1968</name>
    <dbReference type="NCBI Taxonomy" id="1344418"/>
    <lineage>
        <taxon>Eukaryota</taxon>
        <taxon>Fungi</taxon>
        <taxon>Dikarya</taxon>
        <taxon>Ascomycota</taxon>
        <taxon>Saccharomycotina</taxon>
        <taxon>Saccharomycetes</taxon>
        <taxon>Ascoideaceae</taxon>
        <taxon>Ascoidea</taxon>
    </lineage>
</organism>
<protein>
    <submittedName>
        <fullName evidence="2">Uncharacterized protein</fullName>
    </submittedName>
</protein>
<feature type="compositionally biased region" description="Basic and acidic residues" evidence="1">
    <location>
        <begin position="123"/>
        <end position="137"/>
    </location>
</feature>
<gene>
    <name evidence="2" type="ORF">ASCRUDRAFT_87556</name>
</gene>
<reference evidence="3" key="1">
    <citation type="submission" date="2016-05" db="EMBL/GenBank/DDBJ databases">
        <title>Comparative genomics of biotechnologically important yeasts.</title>
        <authorList>
            <consortium name="DOE Joint Genome Institute"/>
            <person name="Riley R."/>
            <person name="Haridas S."/>
            <person name="Wolfe K.H."/>
            <person name="Lopes M.R."/>
            <person name="Hittinger C.T."/>
            <person name="Goker M."/>
            <person name="Salamov A."/>
            <person name="Wisecaver J."/>
            <person name="Long T.M."/>
            <person name="Aerts A.L."/>
            <person name="Barry K."/>
            <person name="Choi C."/>
            <person name="Clum A."/>
            <person name="Coughlan A.Y."/>
            <person name="Deshpande S."/>
            <person name="Douglass A.P."/>
            <person name="Hanson S.J."/>
            <person name="Klenk H.-P."/>
            <person name="Labutti K."/>
            <person name="Lapidus A."/>
            <person name="Lindquist E."/>
            <person name="Lipzen A."/>
            <person name="Meier-Kolthoff J.P."/>
            <person name="Ohm R.A."/>
            <person name="Otillar R.P."/>
            <person name="Pangilinan J."/>
            <person name="Peng Y."/>
            <person name="Rokas A."/>
            <person name="Rosa C.A."/>
            <person name="Scheuner C."/>
            <person name="Sibirny A.A."/>
            <person name="Slot J.C."/>
            <person name="Stielow J.B."/>
            <person name="Sun H."/>
            <person name="Kurtzman C.P."/>
            <person name="Blackwell M."/>
            <person name="Grigoriev I.V."/>
            <person name="Jeffries T.W."/>
        </authorList>
    </citation>
    <scope>NUCLEOTIDE SEQUENCE [LARGE SCALE GENOMIC DNA]</scope>
    <source>
        <strain evidence="3">DSM 1968</strain>
    </source>
</reference>
<feature type="region of interest" description="Disordered" evidence="1">
    <location>
        <begin position="118"/>
        <end position="149"/>
    </location>
</feature>
<dbReference type="EMBL" id="KV454486">
    <property type="protein sequence ID" value="ODV59480.1"/>
    <property type="molecule type" value="Genomic_DNA"/>
</dbReference>
<dbReference type="GeneID" id="30968600"/>
<name>A0A1D2VD92_9ASCO</name>
<evidence type="ECO:0000256" key="1">
    <source>
        <dbReference type="SAM" id="MobiDB-lite"/>
    </source>
</evidence>
<evidence type="ECO:0000313" key="2">
    <source>
        <dbReference type="EMBL" id="ODV59480.1"/>
    </source>
</evidence>
<proteinExistence type="predicted"/>
<accession>A0A1D2VD92</accession>